<dbReference type="Gene3D" id="3.40.50.150">
    <property type="entry name" value="Vaccinia Virus protein VP39"/>
    <property type="match status" value="1"/>
</dbReference>
<sequence>MSWKTPNSRSTRLCGRPWTLSWTRRGSSTWRRGEPHWTCTRPRTKDLKMTRVIAGEAGGRRLAVPPGTGTRPTSDRAREALMSTWESLLGGPLRDERVLDLYAGSGAVGLEALSRGASHTLLVEADPKAVRTIRENVRSLSLPGAEVRQGKAEQIVQAPPAAPYDIAFLDPPYAVTDHDLREILLTLRTERWLTPDAIVTVERSTRGGEFHWPEGFAPVKARRYGEGTFWYGRAATGDNASTCEDAR</sequence>
<dbReference type="PANTHER" id="PTHR43542">
    <property type="entry name" value="METHYLTRANSFERASE"/>
    <property type="match status" value="1"/>
</dbReference>
<name>A0ABW9HN92_9ACTN</name>
<dbReference type="CDD" id="cd02440">
    <property type="entry name" value="AdoMet_MTases"/>
    <property type="match status" value="1"/>
</dbReference>
<evidence type="ECO:0000313" key="4">
    <source>
        <dbReference type="Proteomes" id="UP001631957"/>
    </source>
</evidence>
<keyword evidence="1 3" id="KW-0489">Methyltransferase</keyword>
<dbReference type="NCBIfam" id="TIGR00095">
    <property type="entry name" value="16S rRNA (guanine(966)-N(2))-methyltransferase RsmD"/>
    <property type="match status" value="1"/>
</dbReference>
<evidence type="ECO:0000256" key="1">
    <source>
        <dbReference type="ARBA" id="ARBA00022603"/>
    </source>
</evidence>
<evidence type="ECO:0000313" key="3">
    <source>
        <dbReference type="EMBL" id="MFM9609532.1"/>
    </source>
</evidence>
<protein>
    <submittedName>
        <fullName evidence="3">16S rRNA (Guanine(966)-N(2))-methyltransferase RsmD</fullName>
        <ecNumber evidence="3">2.1.1.171</ecNumber>
    </submittedName>
</protein>
<dbReference type="Proteomes" id="UP001631957">
    <property type="component" value="Unassembled WGS sequence"/>
</dbReference>
<dbReference type="EMBL" id="JBJVNI010000006">
    <property type="protein sequence ID" value="MFM9609532.1"/>
    <property type="molecule type" value="Genomic_DNA"/>
</dbReference>
<dbReference type="InterPro" id="IPR004398">
    <property type="entry name" value="RNA_MeTrfase_RsmD"/>
</dbReference>
<dbReference type="Pfam" id="PF03602">
    <property type="entry name" value="Cons_hypoth95"/>
    <property type="match status" value="1"/>
</dbReference>
<dbReference type="SUPFAM" id="SSF53335">
    <property type="entry name" value="S-adenosyl-L-methionine-dependent methyltransferases"/>
    <property type="match status" value="1"/>
</dbReference>
<keyword evidence="2 3" id="KW-0808">Transferase</keyword>
<gene>
    <name evidence="3" type="primary">rsmD</name>
    <name evidence="3" type="ORF">ACKI18_12520</name>
</gene>
<dbReference type="PANTHER" id="PTHR43542:SF1">
    <property type="entry name" value="METHYLTRANSFERASE"/>
    <property type="match status" value="1"/>
</dbReference>
<keyword evidence="4" id="KW-1185">Reference proteome</keyword>
<comment type="caution">
    <text evidence="3">The sequence shown here is derived from an EMBL/GenBank/DDBJ whole genome shotgun (WGS) entry which is preliminary data.</text>
</comment>
<accession>A0ABW9HN92</accession>
<organism evidence="3 4">
    <name type="scientific">Streptomyces niveiscabiei</name>
    <dbReference type="NCBI Taxonomy" id="164115"/>
    <lineage>
        <taxon>Bacteria</taxon>
        <taxon>Bacillati</taxon>
        <taxon>Actinomycetota</taxon>
        <taxon>Actinomycetes</taxon>
        <taxon>Kitasatosporales</taxon>
        <taxon>Streptomycetaceae</taxon>
        <taxon>Streptomyces</taxon>
    </lineage>
</organism>
<evidence type="ECO:0000256" key="2">
    <source>
        <dbReference type="ARBA" id="ARBA00022679"/>
    </source>
</evidence>
<dbReference type="RefSeq" id="WP_276206850.1">
    <property type="nucleotide sequence ID" value="NZ_JBJVNI010000006.1"/>
</dbReference>
<dbReference type="EC" id="2.1.1.171" evidence="3"/>
<dbReference type="GO" id="GO:0052913">
    <property type="term" value="F:16S rRNA (guanine(966)-N(2))-methyltransferase activity"/>
    <property type="evidence" value="ECO:0007669"/>
    <property type="project" value="UniProtKB-EC"/>
</dbReference>
<proteinExistence type="predicted"/>
<reference evidence="3 4" key="1">
    <citation type="submission" date="2024-12" db="EMBL/GenBank/DDBJ databases">
        <title>Forecasting of Potato common scab and diversities of Pathogenic streptomyces spp. in china.</title>
        <authorList>
            <person name="Handique U."/>
            <person name="Wu J."/>
        </authorList>
    </citation>
    <scope>NUCLEOTIDE SEQUENCE [LARGE SCALE GENOMIC DNA]</scope>
    <source>
        <strain evidence="3 4">ZRIMU1530</strain>
    </source>
</reference>
<dbReference type="InterPro" id="IPR029063">
    <property type="entry name" value="SAM-dependent_MTases_sf"/>
</dbReference>